<dbReference type="InterPro" id="IPR029787">
    <property type="entry name" value="Nucleotide_cyclase"/>
</dbReference>
<dbReference type="EMBL" id="PJNH01000001">
    <property type="protein sequence ID" value="PKR78788.1"/>
    <property type="molecule type" value="Genomic_DNA"/>
</dbReference>
<name>A0A2I0QWU4_9BACI</name>
<feature type="domain" description="GGDEF" evidence="2">
    <location>
        <begin position="234"/>
        <end position="368"/>
    </location>
</feature>
<dbReference type="InterPro" id="IPR000160">
    <property type="entry name" value="GGDEF_dom"/>
</dbReference>
<dbReference type="InterPro" id="IPR050469">
    <property type="entry name" value="Diguanylate_Cyclase"/>
</dbReference>
<feature type="transmembrane region" description="Helical" evidence="1">
    <location>
        <begin position="147"/>
        <end position="167"/>
    </location>
</feature>
<dbReference type="AlphaFoldDB" id="A0A2I0QWU4"/>
<protein>
    <recommendedName>
        <fullName evidence="2">GGDEF domain-containing protein</fullName>
    </recommendedName>
</protein>
<dbReference type="PANTHER" id="PTHR45138:SF9">
    <property type="entry name" value="DIGUANYLATE CYCLASE DGCM-RELATED"/>
    <property type="match status" value="1"/>
</dbReference>
<comment type="caution">
    <text evidence="3">The sequence shown here is derived from an EMBL/GenBank/DDBJ whole genome shotgun (WGS) entry which is preliminary data.</text>
</comment>
<feature type="transmembrane region" description="Helical" evidence="1">
    <location>
        <begin position="34"/>
        <end position="53"/>
    </location>
</feature>
<dbReference type="NCBIfam" id="TIGR00254">
    <property type="entry name" value="GGDEF"/>
    <property type="match status" value="1"/>
</dbReference>
<evidence type="ECO:0000259" key="2">
    <source>
        <dbReference type="PROSITE" id="PS50887"/>
    </source>
</evidence>
<gene>
    <name evidence="3" type="ORF">CEY16_03270</name>
</gene>
<evidence type="ECO:0000313" key="4">
    <source>
        <dbReference type="Proteomes" id="UP000243524"/>
    </source>
</evidence>
<dbReference type="FunFam" id="3.30.70.270:FF:000001">
    <property type="entry name" value="Diguanylate cyclase domain protein"/>
    <property type="match status" value="1"/>
</dbReference>
<feature type="transmembrane region" description="Helical" evidence="1">
    <location>
        <begin position="173"/>
        <end position="192"/>
    </location>
</feature>
<organism evidence="3 4">
    <name type="scientific">Halalkalibacillus sediminis</name>
    <dbReference type="NCBI Taxonomy" id="2018042"/>
    <lineage>
        <taxon>Bacteria</taxon>
        <taxon>Bacillati</taxon>
        <taxon>Bacillota</taxon>
        <taxon>Bacilli</taxon>
        <taxon>Bacillales</taxon>
        <taxon>Bacillaceae</taxon>
        <taxon>Halalkalibacillus</taxon>
    </lineage>
</organism>
<keyword evidence="1" id="KW-1133">Transmembrane helix</keyword>
<dbReference type="PANTHER" id="PTHR45138">
    <property type="entry name" value="REGULATORY COMPONENTS OF SENSORY TRANSDUCTION SYSTEM"/>
    <property type="match status" value="1"/>
</dbReference>
<keyword evidence="4" id="KW-1185">Reference proteome</keyword>
<dbReference type="Gene3D" id="3.30.70.270">
    <property type="match status" value="1"/>
</dbReference>
<accession>A0A2I0QWU4</accession>
<feature type="transmembrane region" description="Helical" evidence="1">
    <location>
        <begin position="123"/>
        <end position="140"/>
    </location>
</feature>
<dbReference type="Proteomes" id="UP000243524">
    <property type="component" value="Unassembled WGS sequence"/>
</dbReference>
<evidence type="ECO:0000313" key="3">
    <source>
        <dbReference type="EMBL" id="PKR78788.1"/>
    </source>
</evidence>
<feature type="transmembrane region" description="Helical" evidence="1">
    <location>
        <begin position="98"/>
        <end position="117"/>
    </location>
</feature>
<dbReference type="SMART" id="SM00267">
    <property type="entry name" value="GGDEF"/>
    <property type="match status" value="1"/>
</dbReference>
<feature type="transmembrane region" description="Helical" evidence="1">
    <location>
        <begin position="65"/>
        <end position="86"/>
    </location>
</feature>
<dbReference type="Pfam" id="PF00990">
    <property type="entry name" value="GGDEF"/>
    <property type="match status" value="1"/>
</dbReference>
<reference evidence="3 4" key="1">
    <citation type="submission" date="2017-06" db="EMBL/GenBank/DDBJ databases">
        <title>the draft geome sequence of Illustriluteabacillus marina B3227.</title>
        <authorList>
            <person name="He R.-H."/>
            <person name="Du Z.-J."/>
        </authorList>
    </citation>
    <scope>NUCLEOTIDE SEQUENCE [LARGE SCALE GENOMIC DNA]</scope>
    <source>
        <strain evidence="3 4">B3227</strain>
    </source>
</reference>
<sequence length="371" mass="43880">MAKSQVFLMKLIFHNQGRRHMTKIYMNDFQTEQLFSIIRWLFLAISAALFYLEPFSSQLNFNTNTFFYLIVFAFCYMFMTQVFLFFRLKRERIQRNIMKFGIICDYIAIMWLIALSGGIESPFVPVVFLLIMHATIYWSVKGLSFSIVASALGYAAIGIGLEQFYQFSLVWEFAFNTMFFIIIGFFAGVLAYRERLHYQDKMNYQDQSLKDYVTDLYNHRSFQNTLEKLTSTQKNISMMMIDIDDFKQVNDRFGHTLGDQVLYTLGNTFKTNLPKSQGYCFRYGGEEFSIILFETEKSALEKQIKNWNQHFEQSVQMIPELKDYQITLSYGVTKYQSTDTKQSMLKRADRNLYYAKENGKNRAVFDETFER</sequence>
<proteinExistence type="predicted"/>
<keyword evidence="1" id="KW-0472">Membrane</keyword>
<dbReference type="GO" id="GO:0043709">
    <property type="term" value="P:cell adhesion involved in single-species biofilm formation"/>
    <property type="evidence" value="ECO:0007669"/>
    <property type="project" value="TreeGrafter"/>
</dbReference>
<dbReference type="PROSITE" id="PS50887">
    <property type="entry name" value="GGDEF"/>
    <property type="match status" value="1"/>
</dbReference>
<dbReference type="CDD" id="cd01949">
    <property type="entry name" value="GGDEF"/>
    <property type="match status" value="1"/>
</dbReference>
<dbReference type="GO" id="GO:0005886">
    <property type="term" value="C:plasma membrane"/>
    <property type="evidence" value="ECO:0007669"/>
    <property type="project" value="TreeGrafter"/>
</dbReference>
<keyword evidence="1" id="KW-0812">Transmembrane</keyword>
<dbReference type="SUPFAM" id="SSF55073">
    <property type="entry name" value="Nucleotide cyclase"/>
    <property type="match status" value="1"/>
</dbReference>
<evidence type="ECO:0000256" key="1">
    <source>
        <dbReference type="SAM" id="Phobius"/>
    </source>
</evidence>
<dbReference type="InterPro" id="IPR043128">
    <property type="entry name" value="Rev_trsase/Diguanyl_cyclase"/>
</dbReference>
<dbReference type="GO" id="GO:1902201">
    <property type="term" value="P:negative regulation of bacterial-type flagellum-dependent cell motility"/>
    <property type="evidence" value="ECO:0007669"/>
    <property type="project" value="TreeGrafter"/>
</dbReference>
<dbReference type="GO" id="GO:0052621">
    <property type="term" value="F:diguanylate cyclase activity"/>
    <property type="evidence" value="ECO:0007669"/>
    <property type="project" value="TreeGrafter"/>
</dbReference>